<dbReference type="EMBL" id="JAPTSV010000008">
    <property type="protein sequence ID" value="KAJ1525167.1"/>
    <property type="molecule type" value="Genomic_DNA"/>
</dbReference>
<evidence type="ECO:0000259" key="9">
    <source>
        <dbReference type="Pfam" id="PF08288"/>
    </source>
</evidence>
<feature type="domain" description="PIGA GPI anchor biosynthesis" evidence="9">
    <location>
        <begin position="42"/>
        <end position="131"/>
    </location>
</feature>
<dbReference type="GO" id="GO:0017176">
    <property type="term" value="F:phosphatidylinositol N-acetylglucosaminyltransferase activity"/>
    <property type="evidence" value="ECO:0007669"/>
    <property type="project" value="UniProtKB-EC"/>
</dbReference>
<dbReference type="SUPFAM" id="SSF53756">
    <property type="entry name" value="UDP-Glycosyltransferase/glycogen phosphorylase"/>
    <property type="match status" value="1"/>
</dbReference>
<dbReference type="FunFam" id="3.40.50.2000:FF:000026">
    <property type="entry name" value="Phosphatidylinositol N-acetylglucosaminyltransferase subunit A"/>
    <property type="match status" value="1"/>
</dbReference>
<evidence type="ECO:0000313" key="10">
    <source>
        <dbReference type="EMBL" id="KAJ1525167.1"/>
    </source>
</evidence>
<dbReference type="CDD" id="cd03796">
    <property type="entry name" value="GT4_PIG-A-like"/>
    <property type="match status" value="1"/>
</dbReference>
<dbReference type="EC" id="2.4.1.198" evidence="2"/>
<sequence>MRHQICMVSDFFYPNVGGVEEHIYNLSQCLRRRGHKVIVMTHSYNDRVGVRYMTDGLKVYYLPITVFYNQCVLPTMIASLPLIRYIFIRESISIVHGHSAFSALAHEAMLIGHLMNLKCVFTDHSLFGFADASAVITNRFLQISLVSCNHCICVSHTGKENTVLRARVERNRVSVIPNAVDTMAFTPDPTKRTKDYITIVIVGRLVYRKGVDLMAQIIKELGTKHRNVKFIVCGDGPKRWLLDEVRERCGLQDRVELLGGLEHSQIRNVLIRGHIFLNTSLTEAYCMAIVEAASCGLQVVSTRVGGIPEVLPPELIYMTEPDVPSLMTSLEQAMQDLRDGLAVPPYECHRKVSSLYNWNDVTRRTEVVYDIVERDVSKTLGVLLGCYRNAGVLPFMLVVAMLHLVLRTLDWFVPSKLGSSNTPDEFLIGRSDDMEQMTRSSYPPPEEVRRSKVD</sequence>
<comment type="pathway">
    <text evidence="1">Glycolipid biosynthesis; glycosylphosphatidylinositol-anchor biosynthesis.</text>
</comment>
<keyword evidence="3" id="KW-0337">GPI-anchor biosynthesis</keyword>
<organism evidence="10 11">
    <name type="scientific">Megalurothrips usitatus</name>
    <name type="common">bean blossom thrips</name>
    <dbReference type="NCBI Taxonomy" id="439358"/>
    <lineage>
        <taxon>Eukaryota</taxon>
        <taxon>Metazoa</taxon>
        <taxon>Ecdysozoa</taxon>
        <taxon>Arthropoda</taxon>
        <taxon>Hexapoda</taxon>
        <taxon>Insecta</taxon>
        <taxon>Pterygota</taxon>
        <taxon>Neoptera</taxon>
        <taxon>Paraneoptera</taxon>
        <taxon>Thysanoptera</taxon>
        <taxon>Terebrantia</taxon>
        <taxon>Thripoidea</taxon>
        <taxon>Thripidae</taxon>
        <taxon>Megalurothrips</taxon>
    </lineage>
</organism>
<evidence type="ECO:0000256" key="7">
    <source>
        <dbReference type="SAM" id="MobiDB-lite"/>
    </source>
</evidence>
<proteinExistence type="predicted"/>
<evidence type="ECO:0000256" key="4">
    <source>
        <dbReference type="ARBA" id="ARBA00022676"/>
    </source>
</evidence>
<name>A0AAV7XP07_9NEOP</name>
<dbReference type="AlphaFoldDB" id="A0AAV7XP07"/>
<dbReference type="InterPro" id="IPR013234">
    <property type="entry name" value="PIGA_GPI_anchor_biosynthesis"/>
</dbReference>
<dbReference type="PANTHER" id="PTHR45871">
    <property type="entry name" value="N-ACETYLGLUCOSAMINYL-PHOSPHATIDYLINOSITOL BIOSYNTHETIC PROTEIN"/>
    <property type="match status" value="1"/>
</dbReference>
<keyword evidence="4" id="KW-0328">Glycosyltransferase</keyword>
<accession>A0AAV7XP07</accession>
<dbReference type="GO" id="GO:0006506">
    <property type="term" value="P:GPI anchor biosynthetic process"/>
    <property type="evidence" value="ECO:0007669"/>
    <property type="project" value="UniProtKB-KW"/>
</dbReference>
<dbReference type="GO" id="GO:0000506">
    <property type="term" value="C:glycosylphosphatidylinositol-N-acetylglucosaminyltransferase (GPI-GnT) complex"/>
    <property type="evidence" value="ECO:0007669"/>
    <property type="project" value="InterPro"/>
</dbReference>
<reference evidence="10" key="1">
    <citation type="submission" date="2022-12" db="EMBL/GenBank/DDBJ databases">
        <title>Chromosome-level genome assembly of the bean flower thrips Megalurothrips usitatus.</title>
        <authorList>
            <person name="Ma L."/>
            <person name="Liu Q."/>
            <person name="Li H."/>
            <person name="Cai W."/>
        </authorList>
    </citation>
    <scope>NUCLEOTIDE SEQUENCE</scope>
    <source>
        <strain evidence="10">Cailab_2022a</strain>
    </source>
</reference>
<dbReference type="Proteomes" id="UP001075354">
    <property type="component" value="Chromosome 8"/>
</dbReference>
<dbReference type="Pfam" id="PF00534">
    <property type="entry name" value="Glycos_transf_1"/>
    <property type="match status" value="1"/>
</dbReference>
<evidence type="ECO:0000256" key="3">
    <source>
        <dbReference type="ARBA" id="ARBA00022502"/>
    </source>
</evidence>
<evidence type="ECO:0000256" key="6">
    <source>
        <dbReference type="ARBA" id="ARBA00032160"/>
    </source>
</evidence>
<feature type="domain" description="Glycosyl transferase family 1" evidence="8">
    <location>
        <begin position="191"/>
        <end position="314"/>
    </location>
</feature>
<evidence type="ECO:0000256" key="2">
    <source>
        <dbReference type="ARBA" id="ARBA00012420"/>
    </source>
</evidence>
<dbReference type="PANTHER" id="PTHR45871:SF1">
    <property type="entry name" value="PHOSPHATIDYLINOSITOL N-ACETYLGLUCOSAMINYLTRANSFERASE SUBUNIT A"/>
    <property type="match status" value="1"/>
</dbReference>
<comment type="caution">
    <text evidence="10">The sequence shown here is derived from an EMBL/GenBank/DDBJ whole genome shotgun (WGS) entry which is preliminary data.</text>
</comment>
<gene>
    <name evidence="10" type="ORF">ONE63_010001</name>
</gene>
<dbReference type="Gene3D" id="3.40.50.2000">
    <property type="entry name" value="Glycogen Phosphorylase B"/>
    <property type="match status" value="2"/>
</dbReference>
<evidence type="ECO:0000313" key="11">
    <source>
        <dbReference type="Proteomes" id="UP001075354"/>
    </source>
</evidence>
<evidence type="ECO:0000259" key="8">
    <source>
        <dbReference type="Pfam" id="PF00534"/>
    </source>
</evidence>
<evidence type="ECO:0000256" key="5">
    <source>
        <dbReference type="ARBA" id="ARBA00022679"/>
    </source>
</evidence>
<protein>
    <recommendedName>
        <fullName evidence="2">phosphatidylinositol N-acetylglucosaminyltransferase</fullName>
        <ecNumber evidence="2">2.4.1.198</ecNumber>
    </recommendedName>
    <alternativeName>
        <fullName evidence="6">GlcNAc-PI synthesis protein</fullName>
    </alternativeName>
</protein>
<feature type="region of interest" description="Disordered" evidence="7">
    <location>
        <begin position="424"/>
        <end position="454"/>
    </location>
</feature>
<dbReference type="InterPro" id="IPR001296">
    <property type="entry name" value="Glyco_trans_1"/>
</dbReference>
<keyword evidence="11" id="KW-1185">Reference proteome</keyword>
<dbReference type="InterPro" id="IPR039507">
    <property type="entry name" value="PIG-A/GPI3"/>
</dbReference>
<evidence type="ECO:0000256" key="1">
    <source>
        <dbReference type="ARBA" id="ARBA00004687"/>
    </source>
</evidence>
<dbReference type="Pfam" id="PF08288">
    <property type="entry name" value="PIGA"/>
    <property type="match status" value="1"/>
</dbReference>
<keyword evidence="5" id="KW-0808">Transferase</keyword>